<dbReference type="AlphaFoldDB" id="A0A328ILS5"/>
<evidence type="ECO:0000256" key="4">
    <source>
        <dbReference type="ARBA" id="ARBA00035204"/>
    </source>
</evidence>
<dbReference type="Gene3D" id="1.10.287.310">
    <property type="match status" value="1"/>
</dbReference>
<evidence type="ECO:0000256" key="5">
    <source>
        <dbReference type="HAMAP-Rule" id="MF_00374"/>
    </source>
</evidence>
<dbReference type="GO" id="GO:0006412">
    <property type="term" value="P:translation"/>
    <property type="evidence" value="ECO:0007669"/>
    <property type="project" value="UniProtKB-UniRule"/>
</dbReference>
<sequence length="69" mass="8303">MKIKKIRNLSETELKEKIVFLQKELFNKKLQLNLAKLKDTSIIKKIKKEIAKIKTVIREKELLEKRKLK</sequence>
<dbReference type="GO" id="GO:1990904">
    <property type="term" value="C:ribonucleoprotein complex"/>
    <property type="evidence" value="ECO:0007669"/>
    <property type="project" value="UniProtKB-KW"/>
</dbReference>
<dbReference type="InterPro" id="IPR036049">
    <property type="entry name" value="Ribosomal_uL29_sf"/>
</dbReference>
<dbReference type="EMBL" id="JHUK01000003">
    <property type="protein sequence ID" value="RAM57778.1"/>
    <property type="molecule type" value="Genomic_DNA"/>
</dbReference>
<dbReference type="InterPro" id="IPR001854">
    <property type="entry name" value="Ribosomal_uL29"/>
</dbReference>
<dbReference type="HAMAP" id="MF_00374">
    <property type="entry name" value="Ribosomal_uL29"/>
    <property type="match status" value="1"/>
</dbReference>
<evidence type="ECO:0000256" key="2">
    <source>
        <dbReference type="ARBA" id="ARBA00022980"/>
    </source>
</evidence>
<keyword evidence="7" id="KW-1185">Reference proteome</keyword>
<comment type="caution">
    <text evidence="6">The sequence shown here is derived from an EMBL/GenBank/DDBJ whole genome shotgun (WGS) entry which is preliminary data.</text>
</comment>
<comment type="similarity">
    <text evidence="1 5">Belongs to the universal ribosomal protein uL29 family.</text>
</comment>
<dbReference type="GO" id="GO:0005840">
    <property type="term" value="C:ribosome"/>
    <property type="evidence" value="ECO:0007669"/>
    <property type="project" value="UniProtKB-KW"/>
</dbReference>
<evidence type="ECO:0000256" key="1">
    <source>
        <dbReference type="ARBA" id="ARBA00009254"/>
    </source>
</evidence>
<protein>
    <recommendedName>
        <fullName evidence="4 5">Large ribosomal subunit protein uL29</fullName>
    </recommendedName>
</protein>
<dbReference type="Proteomes" id="UP000249343">
    <property type="component" value="Unassembled WGS sequence"/>
</dbReference>
<keyword evidence="3 5" id="KW-0687">Ribonucleoprotein</keyword>
<name>A0A328ILS5_9MOLU</name>
<dbReference type="GO" id="GO:0003735">
    <property type="term" value="F:structural constituent of ribosome"/>
    <property type="evidence" value="ECO:0007669"/>
    <property type="project" value="InterPro"/>
</dbReference>
<dbReference type="Pfam" id="PF00831">
    <property type="entry name" value="Ribosomal_L29"/>
    <property type="match status" value="1"/>
</dbReference>
<accession>A0A328ILS5</accession>
<gene>
    <name evidence="5" type="primary">rpmC</name>
    <name evidence="6" type="ORF">DH96_01610</name>
</gene>
<evidence type="ECO:0000313" key="6">
    <source>
        <dbReference type="EMBL" id="RAM57778.1"/>
    </source>
</evidence>
<keyword evidence="2 5" id="KW-0689">Ribosomal protein</keyword>
<evidence type="ECO:0000256" key="3">
    <source>
        <dbReference type="ARBA" id="ARBA00023274"/>
    </source>
</evidence>
<evidence type="ECO:0000313" key="7">
    <source>
        <dbReference type="Proteomes" id="UP000249343"/>
    </source>
</evidence>
<reference evidence="6 7" key="1">
    <citation type="submission" date="2014-04" db="EMBL/GenBank/DDBJ databases">
        <title>Genome study of Napier grass stunt phytoplasma.</title>
        <authorList>
            <person name="Kawicha P."/>
            <person name="Dickinson M."/>
            <person name="Hodgetts J."/>
        </authorList>
    </citation>
    <scope>NUCLEOTIDE SEQUENCE [LARGE SCALE GENOMIC DNA]</scope>
    <source>
        <strain evidence="6 7">NGS-S10</strain>
    </source>
</reference>
<proteinExistence type="inferred from homology"/>
<organism evidence="6 7">
    <name type="scientific">Candidatus Phytoplasma oryzae</name>
    <dbReference type="NCBI Taxonomy" id="203274"/>
    <lineage>
        <taxon>Bacteria</taxon>
        <taxon>Bacillati</taxon>
        <taxon>Mycoplasmatota</taxon>
        <taxon>Mollicutes</taxon>
        <taxon>Acholeplasmatales</taxon>
        <taxon>Acholeplasmataceae</taxon>
        <taxon>Candidatus Phytoplasma</taxon>
        <taxon>16SrXI (Rice yellow dwarf group)</taxon>
    </lineage>
</organism>
<dbReference type="NCBIfam" id="TIGR00012">
    <property type="entry name" value="L29"/>
    <property type="match status" value="1"/>
</dbReference>
<dbReference type="SUPFAM" id="SSF46561">
    <property type="entry name" value="Ribosomal protein L29 (L29p)"/>
    <property type="match status" value="1"/>
</dbReference>